<geneLocation type="plasmid" evidence="6">
    <name>p1-AD2</name>
</geneLocation>
<dbReference type="Gene3D" id="1.10.230.10">
    <property type="entry name" value="Cytochrome P450-Terp, domain 2"/>
    <property type="match status" value="1"/>
</dbReference>
<dbReference type="GO" id="GO:0006099">
    <property type="term" value="P:tricarboxylic acid cycle"/>
    <property type="evidence" value="ECO:0007669"/>
    <property type="project" value="UniProtKB-UniPathway"/>
</dbReference>
<dbReference type="InterPro" id="IPR016142">
    <property type="entry name" value="Citrate_synth-like_lrg_a-sub"/>
</dbReference>
<dbReference type="InterPro" id="IPR016143">
    <property type="entry name" value="Citrate_synth-like_sm_a-sub"/>
</dbReference>
<dbReference type="SUPFAM" id="SSF48256">
    <property type="entry name" value="Citrate synthase"/>
    <property type="match status" value="1"/>
</dbReference>
<dbReference type="RefSeq" id="WP_314230800.1">
    <property type="nucleotide sequence ID" value="NZ_CP025188.1"/>
</dbReference>
<evidence type="ECO:0000256" key="1">
    <source>
        <dbReference type="ARBA" id="ARBA00004751"/>
    </source>
</evidence>
<dbReference type="PANTHER" id="PTHR11739">
    <property type="entry name" value="CITRATE SYNTHASE"/>
    <property type="match status" value="1"/>
</dbReference>
<accession>A0A4Y1MS46</accession>
<dbReference type="CDD" id="cd06102">
    <property type="entry name" value="citrate_synt_like_2"/>
    <property type="match status" value="1"/>
</dbReference>
<dbReference type="GO" id="GO:0005975">
    <property type="term" value="P:carbohydrate metabolic process"/>
    <property type="evidence" value="ECO:0007669"/>
    <property type="project" value="TreeGrafter"/>
</dbReference>
<sequence length="410" mass="43248">MPSILIEMINITEPASPCLTAQEATARLGVSRQTLYSYVSRGLVRAVAAPGDPRRSLYDAQDVALLLERRGRGRARRDIAASTTDWGEPVLRSSLTLIDGGGFRYRGQDAVALSRQISLEEVAALLWGFPVALSVPPEEPPPAGERPLERALRALAAEAARSDWALHPPRIAAGAARLLGLVAQAVAGEGKEGEGKEGEGKEGEGRNGVAAHDRLGAAWRLDGRGRDLLRRALVLCADHELNASAYAARVVASTGASLAACVLAGLAALSGPRHGGMTDRVRALAADPEVRRDPVRALGARLARGEEIPGFGHRLYPQGDPRAMALLDGFPVPESWWAMIRAAEALTGLRPTVDVALALMEEALPLPAGGGLGIFATGRTVGWIAHALEQRADGRLIRPRALYAGPRAGG</sequence>
<comment type="pathway">
    <text evidence="1">Carbohydrate metabolism; tricarboxylic acid cycle; isocitrate from oxaloacetate: step 1/2.</text>
</comment>
<keyword evidence="6" id="KW-0012">Acyltransferase</keyword>
<dbReference type="GO" id="GO:0005829">
    <property type="term" value="C:cytosol"/>
    <property type="evidence" value="ECO:0007669"/>
    <property type="project" value="TreeGrafter"/>
</dbReference>
<keyword evidence="4 6" id="KW-0808">Transferase</keyword>
<evidence type="ECO:0000256" key="5">
    <source>
        <dbReference type="SAM" id="MobiDB-lite"/>
    </source>
</evidence>
<dbReference type="InterPro" id="IPR002020">
    <property type="entry name" value="Citrate_synthase"/>
</dbReference>
<dbReference type="UniPathway" id="UPA00223">
    <property type="reaction ID" value="UER00717"/>
</dbReference>
<evidence type="ECO:0000313" key="6">
    <source>
        <dbReference type="EMBL" id="AWV20738.1"/>
    </source>
</evidence>
<dbReference type="Pfam" id="PF00285">
    <property type="entry name" value="Citrate_synt"/>
    <property type="match status" value="1"/>
</dbReference>
<feature type="region of interest" description="Disordered" evidence="5">
    <location>
        <begin position="189"/>
        <end position="209"/>
    </location>
</feature>
<evidence type="ECO:0000256" key="2">
    <source>
        <dbReference type="ARBA" id="ARBA00010566"/>
    </source>
</evidence>
<dbReference type="PRINTS" id="PR00143">
    <property type="entry name" value="CITRTSNTHASE"/>
</dbReference>
<comment type="similarity">
    <text evidence="2">Belongs to the citrate synthase family.</text>
</comment>
<dbReference type="GO" id="GO:0036440">
    <property type="term" value="F:citrate synthase activity"/>
    <property type="evidence" value="ECO:0007669"/>
    <property type="project" value="UniProtKB-EC"/>
</dbReference>
<evidence type="ECO:0000256" key="4">
    <source>
        <dbReference type="ARBA" id="ARBA00022679"/>
    </source>
</evidence>
<reference evidence="6" key="1">
    <citation type="submission" date="2017-12" db="EMBL/GenBank/DDBJ databases">
        <authorList>
            <person name="Martens C."/>
            <person name="Dahlstrom E."/>
            <person name="Barbian K."/>
            <person name="Sykora L."/>
            <person name="Ricklefs S."/>
            <person name="Bruno D."/>
            <person name="Anzick I."/>
            <person name="Myles I."/>
            <person name="Datta S.K."/>
        </authorList>
    </citation>
    <scope>NUCLEOTIDE SEQUENCE</scope>
    <source>
        <strain evidence="6">AD2</strain>
        <plasmid evidence="6">p1-AD2</plasmid>
    </source>
</reference>
<dbReference type="SUPFAM" id="SSF46955">
    <property type="entry name" value="Putative DNA-binding domain"/>
    <property type="match status" value="1"/>
</dbReference>
<dbReference type="InterPro" id="IPR036969">
    <property type="entry name" value="Citrate_synthase_sf"/>
</dbReference>
<dbReference type="EMBL" id="CP025188">
    <property type="protein sequence ID" value="AWV20738.1"/>
    <property type="molecule type" value="Genomic_DNA"/>
</dbReference>
<gene>
    <name evidence="6" type="ORF">RADP37_04095</name>
</gene>
<evidence type="ECO:0000256" key="3">
    <source>
        <dbReference type="ARBA" id="ARBA00012972"/>
    </source>
</evidence>
<protein>
    <recommendedName>
        <fullName evidence="3">citrate synthase (unknown stereospecificity)</fullName>
        <ecNumber evidence="3">2.3.3.16</ecNumber>
    </recommendedName>
</protein>
<proteinExistence type="inferred from homology"/>
<dbReference type="AlphaFoldDB" id="A0A4Y1MS46"/>
<dbReference type="EC" id="2.3.3.16" evidence="3"/>
<dbReference type="Gene3D" id="1.10.580.10">
    <property type="entry name" value="Citrate Synthase, domain 1"/>
    <property type="match status" value="1"/>
</dbReference>
<dbReference type="PANTHER" id="PTHR11739:SF4">
    <property type="entry name" value="CITRATE SYNTHASE, PEROXISOMAL"/>
    <property type="match status" value="1"/>
</dbReference>
<organism evidence="6">
    <name type="scientific">Roseomonas mucosa</name>
    <dbReference type="NCBI Taxonomy" id="207340"/>
    <lineage>
        <taxon>Bacteria</taxon>
        <taxon>Pseudomonadati</taxon>
        <taxon>Pseudomonadota</taxon>
        <taxon>Alphaproteobacteria</taxon>
        <taxon>Acetobacterales</taxon>
        <taxon>Roseomonadaceae</taxon>
        <taxon>Roseomonas</taxon>
    </lineage>
</organism>
<dbReference type="InterPro" id="IPR009061">
    <property type="entry name" value="DNA-bd_dom_put_sf"/>
</dbReference>
<name>A0A4Y1MS46_9PROT</name>
<keyword evidence="6" id="KW-0614">Plasmid</keyword>